<feature type="transmembrane region" description="Helical" evidence="2">
    <location>
        <begin position="1096"/>
        <end position="1118"/>
    </location>
</feature>
<keyword evidence="2" id="KW-0472">Membrane</keyword>
<dbReference type="InterPro" id="IPR016024">
    <property type="entry name" value="ARM-type_fold"/>
</dbReference>
<feature type="transmembrane region" description="Helical" evidence="2">
    <location>
        <begin position="478"/>
        <end position="508"/>
    </location>
</feature>
<evidence type="ECO:0000256" key="1">
    <source>
        <dbReference type="SAM" id="MobiDB-lite"/>
    </source>
</evidence>
<dbReference type="PANTHER" id="PTHR37544:SF3">
    <property type="entry name" value="SPRAY"/>
    <property type="match status" value="1"/>
</dbReference>
<protein>
    <submittedName>
        <fullName evidence="3">Uncharacterized protein</fullName>
    </submittedName>
</protein>
<feature type="transmembrane region" description="Helical" evidence="2">
    <location>
        <begin position="716"/>
        <end position="739"/>
    </location>
</feature>
<keyword evidence="4" id="KW-1185">Reference proteome</keyword>
<feature type="transmembrane region" description="Helical" evidence="2">
    <location>
        <begin position="605"/>
        <end position="632"/>
    </location>
</feature>
<sequence>MEIEVQEKKRPSQGWLPATLRWPYLFSLESLLLFLLAVVETLRQYSNRKGFLIHWSDVENLPGTTWQVYTYLPLVLTLLAIVLLDICAQDVFRLEIYFQLAKQEATPAKVLFTNYCSNGLTASMIALRNRHWIVLCVASVFLICRMFLPTLASGIISLDGTTLRESKSVHTWPSIVDLDTQMSWFNASLSHHGMLGRSDLGSMFLSRPSTYAAAPVSIPGEATENSFLTVNQTAYWSNLTCVTQLSTGNSNSTFSSINSSSGTNQLAWIWKMRDFGLPGSINDTDSRCRIDLDLEVTSKSNQRDLHARYWAPTYNGTDANSSFVPGDGCGSFELFGVMLDSRIVDGNITAPNITVLGCSPVYHQAQAEVTLNNNASIADLQTSPDGINPLSASDFHVSGLHDVISSKYTPQEQGISLSDPSLQTGNDLNSAKNSKQINSTAFIQEMQSSWNENFIVIINKLFNPAAPPSSIDATLTSYVVILVVAPNAAIFTEAILVVCLVILGMLAFTCHRRPNFLQWDPGSIAAQCALISRLFSPPTKQLFSHPDFRQATTRQLRQWSKGKWVEWVNVSGEPQLCIVDRSQPPSDQPSTPKITKGRRDPPPHFLVFPWFLTECVLLMGVLAAFGICLSYLRLQNIEDYATAAATLSIIFLTYAPTAIASIIGSLITSVYRNLSGMEPWIRLQEGMATAKDSIIANRGYRTPYMALTRTRRRKPALLFGISVVCLVDLVLRVLSGGVFEPQVQIYKSSSSSVLREYNPSLFERQANETGVGESIMAASRLMNNVSFLPWVSPEYFFVPFSVKHPYPDVSYTVSDADDDEDDDAEDDDDDYDDDDDDDDEDEDAWATFSAVTRGIGADLDCRTIYPEHKSNSTQVWKYRLSGGTGVSNCTVEIIPKTLNSKPGANFTDRSIQFLAPNGTETCQTSNLFIFASWNQNTIFKDDSTGWMALQCKPKVSVQEFNLEFDSHGMIQSYKPIPKGSITKGELYQNASISLGLFNQRVTSFSRSLPSHDPSAPQRHDWSGLLTSSTYDVLYPNNTEITSERLSNVARIVYRRMFSAHLALWRDKYLEHVPSKLAVPVAATAIESLWGLTPSKVLIVIIICLVCIDTSALVAVFVLRFNRFKGLRIPRSIGSLIPLVVGGSFAADCGDMYDMTEHERHALLLGQDRRYRLGEFAGETGDQWGLDYDDRHHTSEIELDDIRPAM</sequence>
<dbReference type="PANTHER" id="PTHR37544">
    <property type="entry name" value="SPRAY-RELATED"/>
    <property type="match status" value="1"/>
</dbReference>
<feature type="transmembrane region" description="Helical" evidence="2">
    <location>
        <begin position="68"/>
        <end position="88"/>
    </location>
</feature>
<dbReference type="EMBL" id="CAJVOS010000036">
    <property type="protein sequence ID" value="CAG8161192.1"/>
    <property type="molecule type" value="Genomic_DNA"/>
</dbReference>
<feature type="compositionally biased region" description="Acidic residues" evidence="1">
    <location>
        <begin position="815"/>
        <end position="841"/>
    </location>
</feature>
<accession>A0A9W4HXV3</accession>
<dbReference type="AlphaFoldDB" id="A0A9W4HXV3"/>
<organism evidence="3 4">
    <name type="scientific">Penicillium olsonii</name>
    <dbReference type="NCBI Taxonomy" id="99116"/>
    <lineage>
        <taxon>Eukaryota</taxon>
        <taxon>Fungi</taxon>
        <taxon>Dikarya</taxon>
        <taxon>Ascomycota</taxon>
        <taxon>Pezizomycotina</taxon>
        <taxon>Eurotiomycetes</taxon>
        <taxon>Eurotiomycetidae</taxon>
        <taxon>Eurotiales</taxon>
        <taxon>Aspergillaceae</taxon>
        <taxon>Penicillium</taxon>
    </lineage>
</organism>
<feature type="transmembrane region" description="Helical" evidence="2">
    <location>
        <begin position="21"/>
        <end position="39"/>
    </location>
</feature>
<keyword evidence="2" id="KW-0812">Transmembrane</keyword>
<gene>
    <name evidence="3" type="ORF">POLS_LOCUS6358</name>
</gene>
<dbReference type="Proteomes" id="UP001153618">
    <property type="component" value="Unassembled WGS sequence"/>
</dbReference>
<feature type="transmembrane region" description="Helical" evidence="2">
    <location>
        <begin position="644"/>
        <end position="667"/>
    </location>
</feature>
<feature type="region of interest" description="Disordered" evidence="1">
    <location>
        <begin position="811"/>
        <end position="841"/>
    </location>
</feature>
<name>A0A9W4HXV3_PENOL</name>
<evidence type="ECO:0000313" key="4">
    <source>
        <dbReference type="Proteomes" id="UP001153618"/>
    </source>
</evidence>
<feature type="transmembrane region" description="Helical" evidence="2">
    <location>
        <begin position="132"/>
        <end position="158"/>
    </location>
</feature>
<comment type="caution">
    <text evidence="3">The sequence shown here is derived from an EMBL/GenBank/DDBJ whole genome shotgun (WGS) entry which is preliminary data.</text>
</comment>
<dbReference type="InterPro" id="IPR021840">
    <property type="entry name" value="DUF3433"/>
</dbReference>
<evidence type="ECO:0000256" key="2">
    <source>
        <dbReference type="SAM" id="Phobius"/>
    </source>
</evidence>
<keyword evidence="2" id="KW-1133">Transmembrane helix</keyword>
<dbReference type="Pfam" id="PF11915">
    <property type="entry name" value="DUF3433"/>
    <property type="match status" value="2"/>
</dbReference>
<dbReference type="OrthoDB" id="3248909at2759"/>
<proteinExistence type="predicted"/>
<reference evidence="3" key="1">
    <citation type="submission" date="2021-07" db="EMBL/GenBank/DDBJ databases">
        <authorList>
            <person name="Branca A.L. A."/>
        </authorList>
    </citation>
    <scope>NUCLEOTIDE SEQUENCE</scope>
</reference>
<dbReference type="SUPFAM" id="SSF48371">
    <property type="entry name" value="ARM repeat"/>
    <property type="match status" value="1"/>
</dbReference>
<evidence type="ECO:0000313" key="3">
    <source>
        <dbReference type="EMBL" id="CAG8161192.1"/>
    </source>
</evidence>